<sequence>VPDAMLGGGGDGGRAGGGGLRPGRARRRRERAGRGGGEHAAAVRQCPGGRACAGNGRRGGAGARRRAARFHPRRVRQGEQAAVARGVGPAPRQERRADRPGAKPGRSRVRRSADRAAREAGPAGGAGRQHGILGAAQDDTLRALHDAGWARHAPGGRQAVPCAPRQPGAAALPHEGHLRAADGRDAGGAAQDQPECVADRQLARIRHHARHFARAVRRARAAPGGARFARGVGDGGGDDGHRGEVPRKGAAGGAGPRDHPDAGGGRADGDDGGCTARVSHDGRAPLPWRSL</sequence>
<accession>A0A6J4M562</accession>
<feature type="compositionally biased region" description="Basic and acidic residues" evidence="1">
    <location>
        <begin position="92"/>
        <end position="101"/>
    </location>
</feature>
<feature type="compositionally biased region" description="Low complexity" evidence="1">
    <location>
        <begin position="221"/>
        <end position="231"/>
    </location>
</feature>
<feature type="region of interest" description="Disordered" evidence="1">
    <location>
        <begin position="1"/>
        <end position="200"/>
    </location>
</feature>
<dbReference type="AlphaFoldDB" id="A0A6J4M562"/>
<name>A0A6J4M562_9BACT</name>
<feature type="compositionally biased region" description="Basic and acidic residues" evidence="1">
    <location>
        <begin position="174"/>
        <end position="185"/>
    </location>
</feature>
<dbReference type="EMBL" id="CADCTV010000646">
    <property type="protein sequence ID" value="CAA9350510.1"/>
    <property type="molecule type" value="Genomic_DNA"/>
</dbReference>
<protein>
    <submittedName>
        <fullName evidence="2">Uncharacterized protein</fullName>
    </submittedName>
</protein>
<feature type="non-terminal residue" evidence="2">
    <location>
        <position position="291"/>
    </location>
</feature>
<evidence type="ECO:0000256" key="1">
    <source>
        <dbReference type="SAM" id="MobiDB-lite"/>
    </source>
</evidence>
<gene>
    <name evidence="2" type="ORF">AVDCRST_MAG89-3104</name>
</gene>
<feature type="compositionally biased region" description="Basic and acidic residues" evidence="1">
    <location>
        <begin position="139"/>
        <end position="149"/>
    </location>
</feature>
<feature type="non-terminal residue" evidence="2">
    <location>
        <position position="1"/>
    </location>
</feature>
<organism evidence="2">
    <name type="scientific">uncultured Gemmatimonadota bacterium</name>
    <dbReference type="NCBI Taxonomy" id="203437"/>
    <lineage>
        <taxon>Bacteria</taxon>
        <taxon>Pseudomonadati</taxon>
        <taxon>Gemmatimonadota</taxon>
        <taxon>environmental samples</taxon>
    </lineage>
</organism>
<feature type="region of interest" description="Disordered" evidence="1">
    <location>
        <begin position="215"/>
        <end position="291"/>
    </location>
</feature>
<feature type="compositionally biased region" description="Basic residues" evidence="1">
    <location>
        <begin position="63"/>
        <end position="75"/>
    </location>
</feature>
<feature type="compositionally biased region" description="Gly residues" evidence="1">
    <location>
        <begin position="1"/>
        <end position="21"/>
    </location>
</feature>
<proteinExistence type="predicted"/>
<feature type="compositionally biased region" description="Basic and acidic residues" evidence="1">
    <location>
        <begin position="238"/>
        <end position="247"/>
    </location>
</feature>
<feature type="compositionally biased region" description="Low complexity" evidence="1">
    <location>
        <begin position="39"/>
        <end position="55"/>
    </location>
</feature>
<evidence type="ECO:0000313" key="2">
    <source>
        <dbReference type="EMBL" id="CAA9350510.1"/>
    </source>
</evidence>
<reference evidence="2" key="1">
    <citation type="submission" date="2020-02" db="EMBL/GenBank/DDBJ databases">
        <authorList>
            <person name="Meier V. D."/>
        </authorList>
    </citation>
    <scope>NUCLEOTIDE SEQUENCE</scope>
    <source>
        <strain evidence="2">AVDCRST_MAG89</strain>
    </source>
</reference>